<dbReference type="PANTHER" id="PTHR38050:SF2">
    <property type="entry name" value="FERULOYL ESTERASE C-RELATED"/>
    <property type="match status" value="1"/>
</dbReference>
<evidence type="ECO:0000313" key="8">
    <source>
        <dbReference type="EMBL" id="PWS30476.1"/>
    </source>
</evidence>
<evidence type="ECO:0000256" key="2">
    <source>
        <dbReference type="ARBA" id="ARBA00022525"/>
    </source>
</evidence>
<evidence type="ECO:0000256" key="7">
    <source>
        <dbReference type="ARBA" id="ARBA00023326"/>
    </source>
</evidence>
<dbReference type="GO" id="GO:0045493">
    <property type="term" value="P:xylan catabolic process"/>
    <property type="evidence" value="ECO:0007669"/>
    <property type="project" value="UniProtKB-KW"/>
</dbReference>
<proteinExistence type="predicted"/>
<keyword evidence="5" id="KW-0378">Hydrolase</keyword>
<keyword evidence="3" id="KW-0858">Xylan degradation</keyword>
<comment type="subcellular location">
    <subcellularLocation>
        <location evidence="1">Secreted</location>
    </subcellularLocation>
</comment>
<accession>A0A317EZ43</accession>
<sequence length="209" mass="23134">MFVFHGHGGTMGNMFKSRGFEKLWPEAIIVCPQGLNTPGQLTDPEGKLPGWQKAPGDMNDRDLIFFDAMLKTLRSDYKIDNKRIYATGHSNGGGFTYLLWATRGDEFAAFAPSAAVGGRVVNLLKPKPAMHIMGEQDPLVKPAWQKAMCNRILKIDGCTDITHAYAPNATFYPSTTNTPVVLYVHPGGHFYPPEANEVVIKFFKSIQKS</sequence>
<evidence type="ECO:0000256" key="3">
    <source>
        <dbReference type="ARBA" id="ARBA00022651"/>
    </source>
</evidence>
<dbReference type="PANTHER" id="PTHR38050">
    <property type="match status" value="1"/>
</dbReference>
<keyword evidence="4" id="KW-0732">Signal</keyword>
<keyword evidence="7" id="KW-0624">Polysaccharide degradation</keyword>
<dbReference type="OrthoDB" id="699118at2"/>
<comment type="caution">
    <text evidence="8">The sequence shown here is derived from an EMBL/GenBank/DDBJ whole genome shotgun (WGS) entry which is preliminary data.</text>
</comment>
<dbReference type="Gene3D" id="3.40.50.1820">
    <property type="entry name" value="alpha/beta hydrolase"/>
    <property type="match status" value="1"/>
</dbReference>
<reference evidence="9" key="1">
    <citation type="submission" date="2018-05" db="EMBL/GenBank/DDBJ databases">
        <title>Pedobacter paludis sp. nov., isolated from wetland soil.</title>
        <authorList>
            <person name="Zhang Y."/>
        </authorList>
    </citation>
    <scope>NUCLEOTIDE SEQUENCE [LARGE SCALE GENOMIC DNA]</scope>
    <source>
        <strain evidence="9">R-8</strain>
    </source>
</reference>
<keyword evidence="9" id="KW-1185">Reference proteome</keyword>
<dbReference type="Proteomes" id="UP000245391">
    <property type="component" value="Unassembled WGS sequence"/>
</dbReference>
<dbReference type="AlphaFoldDB" id="A0A317EZ43"/>
<protein>
    <submittedName>
        <fullName evidence="8">Esterase</fullName>
    </submittedName>
</protein>
<keyword evidence="2" id="KW-0964">Secreted</keyword>
<evidence type="ECO:0000313" key="9">
    <source>
        <dbReference type="Proteomes" id="UP000245391"/>
    </source>
</evidence>
<dbReference type="GO" id="GO:0005576">
    <property type="term" value="C:extracellular region"/>
    <property type="evidence" value="ECO:0007669"/>
    <property type="project" value="UniProtKB-SubCell"/>
</dbReference>
<dbReference type="EMBL" id="QGNY01000007">
    <property type="protein sequence ID" value="PWS30476.1"/>
    <property type="molecule type" value="Genomic_DNA"/>
</dbReference>
<evidence type="ECO:0000256" key="1">
    <source>
        <dbReference type="ARBA" id="ARBA00004613"/>
    </source>
</evidence>
<evidence type="ECO:0000256" key="5">
    <source>
        <dbReference type="ARBA" id="ARBA00022801"/>
    </source>
</evidence>
<dbReference type="InterPro" id="IPR043595">
    <property type="entry name" value="FaeB/C/D"/>
</dbReference>
<keyword evidence="6" id="KW-0119">Carbohydrate metabolism</keyword>
<dbReference type="SUPFAM" id="SSF53474">
    <property type="entry name" value="alpha/beta-Hydrolases"/>
    <property type="match status" value="1"/>
</dbReference>
<name>A0A317EZ43_9SPHI</name>
<dbReference type="GO" id="GO:0030600">
    <property type="term" value="F:feruloyl esterase activity"/>
    <property type="evidence" value="ECO:0007669"/>
    <property type="project" value="InterPro"/>
</dbReference>
<evidence type="ECO:0000256" key="6">
    <source>
        <dbReference type="ARBA" id="ARBA00023277"/>
    </source>
</evidence>
<gene>
    <name evidence="8" type="ORF">DF947_18250</name>
</gene>
<evidence type="ECO:0000256" key="4">
    <source>
        <dbReference type="ARBA" id="ARBA00022729"/>
    </source>
</evidence>
<dbReference type="InterPro" id="IPR029058">
    <property type="entry name" value="AB_hydrolase_fold"/>
</dbReference>
<organism evidence="8 9">
    <name type="scientific">Pedobacter paludis</name>
    <dbReference type="NCBI Taxonomy" id="2203212"/>
    <lineage>
        <taxon>Bacteria</taxon>
        <taxon>Pseudomonadati</taxon>
        <taxon>Bacteroidota</taxon>
        <taxon>Sphingobacteriia</taxon>
        <taxon>Sphingobacteriales</taxon>
        <taxon>Sphingobacteriaceae</taxon>
        <taxon>Pedobacter</taxon>
    </lineage>
</organism>